<dbReference type="Proteomes" id="UP000215215">
    <property type="component" value="Unassembled WGS sequence"/>
</dbReference>
<dbReference type="AlphaFoldDB" id="A0A235BRP3"/>
<gene>
    <name evidence="2" type="ORF">CH333_06410</name>
</gene>
<evidence type="ECO:0000313" key="3">
    <source>
        <dbReference type="Proteomes" id="UP000215215"/>
    </source>
</evidence>
<dbReference type="EMBL" id="NOZQ01000140">
    <property type="protein sequence ID" value="OYD15160.1"/>
    <property type="molecule type" value="Genomic_DNA"/>
</dbReference>
<evidence type="ECO:0000313" key="2">
    <source>
        <dbReference type="EMBL" id="OYD15160.1"/>
    </source>
</evidence>
<protein>
    <recommendedName>
        <fullName evidence="1">GWxTD domain-containing protein</fullName>
    </recommendedName>
</protein>
<organism evidence="2 3">
    <name type="scientific">candidate division WOR-3 bacterium JGI_Cruoil_03_44_89</name>
    <dbReference type="NCBI Taxonomy" id="1973748"/>
    <lineage>
        <taxon>Bacteria</taxon>
        <taxon>Bacteria division WOR-3</taxon>
    </lineage>
</organism>
<feature type="domain" description="GWxTD" evidence="1">
    <location>
        <begin position="227"/>
        <end position="351"/>
    </location>
</feature>
<evidence type="ECO:0000259" key="1">
    <source>
        <dbReference type="Pfam" id="PF20094"/>
    </source>
</evidence>
<reference evidence="2 3" key="1">
    <citation type="submission" date="2017-07" db="EMBL/GenBank/DDBJ databases">
        <title>Recovery of genomes from metagenomes via a dereplication, aggregation, and scoring strategy.</title>
        <authorList>
            <person name="Sieber C.M."/>
            <person name="Probst A.J."/>
            <person name="Sharrar A."/>
            <person name="Thomas B.C."/>
            <person name="Hess M."/>
            <person name="Tringe S.G."/>
            <person name="Banfield J.F."/>
        </authorList>
    </citation>
    <scope>NUCLEOTIDE SEQUENCE [LARGE SCALE GENOMIC DNA]</scope>
    <source>
        <strain evidence="2">JGI_Cruoil_03_44_89</strain>
    </source>
</reference>
<sequence>MQVFFVLLLSFLTIPKIDFVYTRGLFRGERGLELRVFLDIGGGELTFIKENESFTAAYSISVILKKDNRETGDIWMRKIKGLEYGTSKTFFDTVMVDILPGRYEMTVIVSDLNSQKSAREKCLVLADTLPAFSISSMIPGRYERLIKNNTVPRLDGISYHFEVYSDRDATLYFTAGDYKDSILITPGTTPIGIEPALDTLSGNSVLVSALLEGGGKRFMRMDTLYISGSRFADEEFYKNRVRALEYISSASELDTLLSARPEDRDSLWESFWKARDPTPETEKNELEDEYMARIEYADENFGGWQTDMGRVWLVMGRPDEIERHPFDLDSWAYEIWYYYSTNEKFIFHDTHGLGYYELVYPVNWNPRRR</sequence>
<dbReference type="InterPro" id="IPR030959">
    <property type="entry name" value="GWxTD_dom"/>
</dbReference>
<dbReference type="NCBIfam" id="TIGR04514">
    <property type="entry name" value="GWxTD_dom"/>
    <property type="match status" value="1"/>
</dbReference>
<name>A0A235BRP3_UNCW3</name>
<comment type="caution">
    <text evidence="2">The sequence shown here is derived from an EMBL/GenBank/DDBJ whole genome shotgun (WGS) entry which is preliminary data.</text>
</comment>
<dbReference type="Pfam" id="PF20094">
    <property type="entry name" value="GWxTD_dom"/>
    <property type="match status" value="1"/>
</dbReference>
<accession>A0A235BRP3</accession>
<proteinExistence type="predicted"/>